<gene>
    <name evidence="1" type="primary">ORF46327</name>
</gene>
<dbReference type="InterPro" id="IPR004245">
    <property type="entry name" value="DUF229"/>
</dbReference>
<organism evidence="1">
    <name type="scientific">Arion vulgaris</name>
    <dbReference type="NCBI Taxonomy" id="1028688"/>
    <lineage>
        <taxon>Eukaryota</taxon>
        <taxon>Metazoa</taxon>
        <taxon>Spiralia</taxon>
        <taxon>Lophotrochozoa</taxon>
        <taxon>Mollusca</taxon>
        <taxon>Gastropoda</taxon>
        <taxon>Heterobranchia</taxon>
        <taxon>Euthyneura</taxon>
        <taxon>Panpulmonata</taxon>
        <taxon>Eupulmonata</taxon>
        <taxon>Stylommatophora</taxon>
        <taxon>Helicina</taxon>
        <taxon>Arionoidea</taxon>
        <taxon>Arionidae</taxon>
        <taxon>Arion</taxon>
    </lineage>
</organism>
<protein>
    <submittedName>
        <fullName evidence="1">Uncharacterized protein</fullName>
    </submittedName>
</protein>
<dbReference type="Pfam" id="PF02995">
    <property type="entry name" value="DUF229"/>
    <property type="match status" value="1"/>
</dbReference>
<evidence type="ECO:0000313" key="1">
    <source>
        <dbReference type="EMBL" id="CEK62856.1"/>
    </source>
</evidence>
<dbReference type="PANTHER" id="PTHR10974:SF1">
    <property type="entry name" value="FI08016P-RELATED"/>
    <property type="match status" value="1"/>
</dbReference>
<accession>A0A0B6Z4N8</accession>
<proteinExistence type="predicted"/>
<dbReference type="AlphaFoldDB" id="A0A0B6Z4N8"/>
<reference evidence="1" key="1">
    <citation type="submission" date="2014-12" db="EMBL/GenBank/DDBJ databases">
        <title>Insight into the proteome of Arion vulgaris.</title>
        <authorList>
            <person name="Aradska J."/>
            <person name="Bulat T."/>
            <person name="Smidak R."/>
            <person name="Sarate P."/>
            <person name="Gangsoo J."/>
            <person name="Sialana F."/>
            <person name="Bilban M."/>
            <person name="Lubec G."/>
        </authorList>
    </citation>
    <scope>NUCLEOTIDE SEQUENCE</scope>
    <source>
        <tissue evidence="1">Skin</tissue>
    </source>
</reference>
<sequence length="236" mass="27166">STPQGKLEERMPYFAFSFPPNFTKTHPAAVANFKTNRQRLTTPFDIHETFHDILNFQEHHVDHTKKRGISLFKEVPINRTCEASGIEPHWCACLEWIDIHDRATTEWVAVTVIDFINNLTSHLYKLCARLQIVKIISLSRFSPNSQVLKYKQSSDRHGDLPDLTDNMILDYTYFQMSLVTTPGNGQFEVTVKHSTITNKLLVSEREISRTNSYGQSPSCISKNHPNMRPYCYCLAS</sequence>
<name>A0A0B6Z4N8_9EUPU</name>
<dbReference type="PANTHER" id="PTHR10974">
    <property type="entry name" value="FI08016P-RELATED"/>
    <property type="match status" value="1"/>
</dbReference>
<dbReference type="EMBL" id="HACG01015991">
    <property type="protein sequence ID" value="CEK62856.1"/>
    <property type="molecule type" value="Transcribed_RNA"/>
</dbReference>
<feature type="non-terminal residue" evidence="1">
    <location>
        <position position="1"/>
    </location>
</feature>
<dbReference type="GO" id="GO:0005615">
    <property type="term" value="C:extracellular space"/>
    <property type="evidence" value="ECO:0007669"/>
    <property type="project" value="TreeGrafter"/>
</dbReference>